<dbReference type="Gene3D" id="1.10.472.60">
    <property type="entry name" value="putative protein disulfide isomerase domain"/>
    <property type="match status" value="1"/>
</dbReference>
<dbReference type="SUPFAM" id="SSF52833">
    <property type="entry name" value="Thioredoxin-like"/>
    <property type="match status" value="1"/>
</dbReference>
<accession>A0ABW3FDL1</accession>
<dbReference type="RefSeq" id="WP_377211220.1">
    <property type="nucleotide sequence ID" value="NZ_JBHTJV010000002.1"/>
</dbReference>
<comment type="caution">
    <text evidence="1">The sequence shown here is derived from an EMBL/GenBank/DDBJ whole genome shotgun (WGS) entry which is preliminary data.</text>
</comment>
<reference evidence="2" key="1">
    <citation type="journal article" date="2019" name="Int. J. Syst. Evol. Microbiol.">
        <title>The Global Catalogue of Microorganisms (GCM) 10K type strain sequencing project: providing services to taxonomists for standard genome sequencing and annotation.</title>
        <authorList>
            <consortium name="The Broad Institute Genomics Platform"/>
            <consortium name="The Broad Institute Genome Sequencing Center for Infectious Disease"/>
            <person name="Wu L."/>
            <person name="Ma J."/>
        </authorList>
    </citation>
    <scope>NUCLEOTIDE SEQUENCE [LARGE SCALE GENOMIC DNA]</scope>
    <source>
        <strain evidence="2">CCUG 60023</strain>
    </source>
</reference>
<evidence type="ECO:0008006" key="3">
    <source>
        <dbReference type="Google" id="ProtNLM"/>
    </source>
</evidence>
<organism evidence="1 2">
    <name type="scientific">Pseudahrensia aquimaris</name>
    <dbReference type="NCBI Taxonomy" id="744461"/>
    <lineage>
        <taxon>Bacteria</taxon>
        <taxon>Pseudomonadati</taxon>
        <taxon>Pseudomonadota</taxon>
        <taxon>Alphaproteobacteria</taxon>
        <taxon>Hyphomicrobiales</taxon>
        <taxon>Ahrensiaceae</taxon>
        <taxon>Pseudahrensia</taxon>
    </lineage>
</organism>
<keyword evidence="2" id="KW-1185">Reference proteome</keyword>
<gene>
    <name evidence="1" type="ORF">ACFQ14_03045</name>
</gene>
<evidence type="ECO:0000313" key="1">
    <source>
        <dbReference type="EMBL" id="MFD0915375.1"/>
    </source>
</evidence>
<sequence>MLTSQTPSVFKTVLIYGYDPICGWCYGAAPAVRAAAEIVPVHLVMAGLVVGERVGPAAAMESYVRQSSQRLEEVTGRRPSEAFYKWMRSPGAVAASGPPAVAVDAVMRQRPEAALAFAHAVTEAHYAEGMDPNDPSSYAPLLQEHAPGVSLPDIRDPALAERAFEEGKRIGISSFPTFAWQDDSGMRSLPTIYDPQEMQTMVKQLLG</sequence>
<protein>
    <recommendedName>
        <fullName evidence="3">DSBA-like thioredoxin domain-containing protein</fullName>
    </recommendedName>
</protein>
<dbReference type="Proteomes" id="UP001597101">
    <property type="component" value="Unassembled WGS sequence"/>
</dbReference>
<evidence type="ECO:0000313" key="2">
    <source>
        <dbReference type="Proteomes" id="UP001597101"/>
    </source>
</evidence>
<name>A0ABW3FDL1_9HYPH</name>
<proteinExistence type="predicted"/>
<dbReference type="EMBL" id="JBHTJV010000002">
    <property type="protein sequence ID" value="MFD0915375.1"/>
    <property type="molecule type" value="Genomic_DNA"/>
</dbReference>
<dbReference type="Gene3D" id="3.40.30.10">
    <property type="entry name" value="Glutaredoxin"/>
    <property type="match status" value="1"/>
</dbReference>
<dbReference type="InterPro" id="IPR036249">
    <property type="entry name" value="Thioredoxin-like_sf"/>
</dbReference>